<keyword evidence="4 9" id="KW-0812">Transmembrane</keyword>
<evidence type="ECO:0000256" key="8">
    <source>
        <dbReference type="ARBA" id="ARBA00023186"/>
    </source>
</evidence>
<evidence type="ECO:0000256" key="5">
    <source>
        <dbReference type="ARBA" id="ARBA00022927"/>
    </source>
</evidence>
<keyword evidence="6 11" id="KW-1133">Transmembrane helix</keyword>
<dbReference type="EMBL" id="FRCP01000010">
    <property type="protein sequence ID" value="SHM43963.1"/>
    <property type="molecule type" value="Genomic_DNA"/>
</dbReference>
<keyword evidence="5" id="KW-0653">Protein transport</keyword>
<evidence type="ECO:0000259" key="12">
    <source>
        <dbReference type="Pfam" id="PF02096"/>
    </source>
</evidence>
<gene>
    <name evidence="13" type="ORF">SAMN02746066_01940</name>
</gene>
<dbReference type="STRING" id="1120996.SAMN02746066_01940"/>
<name>A0A1M7ITL5_9FIRM</name>
<dbReference type="PANTHER" id="PTHR12428:SF65">
    <property type="entry name" value="CYTOCHROME C OXIDASE ASSEMBLY PROTEIN COX18, MITOCHONDRIAL"/>
    <property type="match status" value="1"/>
</dbReference>
<feature type="domain" description="Membrane insertase YidC/Oxa/ALB C-terminal" evidence="12">
    <location>
        <begin position="41"/>
        <end position="311"/>
    </location>
</feature>
<dbReference type="AlphaFoldDB" id="A0A1M7ITL5"/>
<evidence type="ECO:0000256" key="9">
    <source>
        <dbReference type="RuleBase" id="RU003945"/>
    </source>
</evidence>
<keyword evidence="8" id="KW-0143">Chaperone</keyword>
<evidence type="ECO:0000256" key="3">
    <source>
        <dbReference type="ARBA" id="ARBA00022475"/>
    </source>
</evidence>
<feature type="compositionally biased region" description="Low complexity" evidence="10">
    <location>
        <begin position="364"/>
        <end position="382"/>
    </location>
</feature>
<feature type="transmembrane region" description="Helical" evidence="11">
    <location>
        <begin position="114"/>
        <end position="133"/>
    </location>
</feature>
<comment type="similarity">
    <text evidence="9">Belongs to the OXA1/ALB3/YidC family.</text>
</comment>
<proteinExistence type="inferred from homology"/>
<dbReference type="GO" id="GO:0051205">
    <property type="term" value="P:protein insertion into membrane"/>
    <property type="evidence" value="ECO:0007669"/>
    <property type="project" value="TreeGrafter"/>
</dbReference>
<dbReference type="GO" id="GO:0015031">
    <property type="term" value="P:protein transport"/>
    <property type="evidence" value="ECO:0007669"/>
    <property type="project" value="UniProtKB-KW"/>
</dbReference>
<evidence type="ECO:0000256" key="4">
    <source>
        <dbReference type="ARBA" id="ARBA00022692"/>
    </source>
</evidence>
<dbReference type="Pfam" id="PF02096">
    <property type="entry name" value="60KD_IMP"/>
    <property type="match status" value="1"/>
</dbReference>
<feature type="transmembrane region" description="Helical" evidence="11">
    <location>
        <begin position="12"/>
        <end position="31"/>
    </location>
</feature>
<evidence type="ECO:0000256" key="11">
    <source>
        <dbReference type="SAM" id="Phobius"/>
    </source>
</evidence>
<evidence type="ECO:0000313" key="13">
    <source>
        <dbReference type="EMBL" id="SHM43963.1"/>
    </source>
</evidence>
<evidence type="ECO:0000256" key="6">
    <source>
        <dbReference type="ARBA" id="ARBA00022989"/>
    </source>
</evidence>
<evidence type="ECO:0000256" key="1">
    <source>
        <dbReference type="ARBA" id="ARBA00004651"/>
    </source>
</evidence>
<comment type="subcellular location">
    <subcellularLocation>
        <location evidence="1">Cell membrane</location>
        <topology evidence="1">Multi-pass membrane protein</topology>
    </subcellularLocation>
    <subcellularLocation>
        <location evidence="9">Membrane</location>
        <topology evidence="9">Multi-pass membrane protein</topology>
    </subcellularLocation>
</comment>
<organism evidence="13 14">
    <name type="scientific">Anaerosporobacter mobilis DSM 15930</name>
    <dbReference type="NCBI Taxonomy" id="1120996"/>
    <lineage>
        <taxon>Bacteria</taxon>
        <taxon>Bacillati</taxon>
        <taxon>Bacillota</taxon>
        <taxon>Clostridia</taxon>
        <taxon>Lachnospirales</taxon>
        <taxon>Lachnospiraceae</taxon>
        <taxon>Anaerosporobacter</taxon>
    </lineage>
</organism>
<dbReference type="InterPro" id="IPR001708">
    <property type="entry name" value="YidC/ALB3/OXA1/COX18"/>
</dbReference>
<dbReference type="NCBIfam" id="TIGR03592">
    <property type="entry name" value="yidC_oxa1_cterm"/>
    <property type="match status" value="1"/>
</dbReference>
<accession>A0A1M7ITL5</accession>
<dbReference type="CDD" id="cd20070">
    <property type="entry name" value="5TM_YidC_Alb3"/>
    <property type="match status" value="1"/>
</dbReference>
<dbReference type="OrthoDB" id="9780552at2"/>
<keyword evidence="7 11" id="KW-0472">Membrane</keyword>
<feature type="transmembrane region" description="Helical" evidence="11">
    <location>
        <begin position="278"/>
        <end position="297"/>
    </location>
</feature>
<evidence type="ECO:0000313" key="14">
    <source>
        <dbReference type="Proteomes" id="UP000184038"/>
    </source>
</evidence>
<evidence type="ECO:0000256" key="7">
    <source>
        <dbReference type="ARBA" id="ARBA00023136"/>
    </source>
</evidence>
<evidence type="ECO:0000256" key="10">
    <source>
        <dbReference type="SAM" id="MobiDB-lite"/>
    </source>
</evidence>
<feature type="transmembrane region" description="Helical" evidence="11">
    <location>
        <begin position="38"/>
        <end position="59"/>
    </location>
</feature>
<dbReference type="GO" id="GO:0032977">
    <property type="term" value="F:membrane insertase activity"/>
    <property type="evidence" value="ECO:0007669"/>
    <property type="project" value="InterPro"/>
</dbReference>
<reference evidence="13 14" key="1">
    <citation type="submission" date="2016-11" db="EMBL/GenBank/DDBJ databases">
        <authorList>
            <person name="Jaros S."/>
            <person name="Januszkiewicz K."/>
            <person name="Wedrychowicz H."/>
        </authorList>
    </citation>
    <scope>NUCLEOTIDE SEQUENCE [LARGE SCALE GENOMIC DNA]</scope>
    <source>
        <strain evidence="13 14">DSM 15930</strain>
    </source>
</reference>
<dbReference type="RefSeq" id="WP_073286779.1">
    <property type="nucleotide sequence ID" value="NZ_FRCP01000010.1"/>
</dbReference>
<feature type="region of interest" description="Disordered" evidence="10">
    <location>
        <begin position="364"/>
        <end position="419"/>
    </location>
</feature>
<dbReference type="PANTHER" id="PTHR12428">
    <property type="entry name" value="OXA1"/>
    <property type="match status" value="1"/>
</dbReference>
<keyword evidence="3" id="KW-1003">Cell membrane</keyword>
<dbReference type="Proteomes" id="UP000184038">
    <property type="component" value="Unassembled WGS sequence"/>
</dbReference>
<dbReference type="InterPro" id="IPR028055">
    <property type="entry name" value="YidC/Oxa/ALB_C"/>
</dbReference>
<protein>
    <submittedName>
        <fullName evidence="13">YidC/Oxa1 family membrane protein insertase</fullName>
    </submittedName>
</protein>
<dbReference type="GO" id="GO:0005886">
    <property type="term" value="C:plasma membrane"/>
    <property type="evidence" value="ECO:0007669"/>
    <property type="project" value="UniProtKB-SubCell"/>
</dbReference>
<keyword evidence="14" id="KW-1185">Reference proteome</keyword>
<sequence length="419" mass="46023">MTNLFLTQSGGPLGPIASLLGWILNVIYEFLSMFGIENAALCIILFTFLVKSSMFPLTIKQQKFTKISSKMNPELMKIQEKYKGKRDEVSMRKQQLETQAVYQKYGANPTSGCLPMLITLPILFALYQVIYRIPAYIGDIRSLYEQIALGLQSIPNFGAVFADSFNATGLSADSSVNTIIDVLAKFNTGNWADLANQFPTLSDLITTNSDKIIHINSLIGGLNIADTPVSKMWPGLIVPILAVVTQWYSTKQMTAANGMDKNAPGAASMKAMNNFMPLFSGFICLTLPIGIGIYWVAGAVFQILQQFAINKHFEKVNIDELVEKSVEKAKKKKKHVDYEKSLEELAKKQTKSIGDKAGAYTTTTKNSIKNKANSNVSNNNNNTKEDTVSTKSNTNYKAGSIAEKANLLKGMNSSGKGDK</sequence>
<dbReference type="InterPro" id="IPR047196">
    <property type="entry name" value="YidC_ALB_C"/>
</dbReference>
<keyword evidence="2" id="KW-0813">Transport</keyword>
<evidence type="ECO:0000256" key="2">
    <source>
        <dbReference type="ARBA" id="ARBA00022448"/>
    </source>
</evidence>